<proteinExistence type="inferred from homology"/>
<protein>
    <recommendedName>
        <fullName evidence="6">N-acetyltransferase domain-containing protein</fullName>
    </recommendedName>
</protein>
<dbReference type="SUPFAM" id="SSF55031">
    <property type="entry name" value="Bacterial exopeptidase dimerisation domain"/>
    <property type="match status" value="1"/>
</dbReference>
<gene>
    <name evidence="7" type="ORF">FIESC28_08732</name>
</gene>
<dbReference type="CDD" id="cd05652">
    <property type="entry name" value="M20_ArgE_DapE-like_fungal"/>
    <property type="match status" value="1"/>
</dbReference>
<dbReference type="GO" id="GO:0016787">
    <property type="term" value="F:hydrolase activity"/>
    <property type="evidence" value="ECO:0007669"/>
    <property type="project" value="UniProtKB-KW"/>
</dbReference>
<reference evidence="7 8" key="1">
    <citation type="submission" date="2018-06" db="EMBL/GenBank/DDBJ databases">
        <title>Fusarium incarnatum-equiseti species complex species 28.</title>
        <authorList>
            <person name="Gardiner D.M."/>
        </authorList>
    </citation>
    <scope>NUCLEOTIDE SEQUENCE [LARGE SCALE GENOMIC DNA]</scope>
    <source>
        <strain evidence="7 8">FIESC_28</strain>
    </source>
</reference>
<evidence type="ECO:0000256" key="2">
    <source>
        <dbReference type="ARBA" id="ARBA00006247"/>
    </source>
</evidence>
<evidence type="ECO:0000256" key="3">
    <source>
        <dbReference type="ARBA" id="ARBA00022723"/>
    </source>
</evidence>
<dbReference type="PROSITE" id="PS51186">
    <property type="entry name" value="GNAT"/>
    <property type="match status" value="1"/>
</dbReference>
<sequence length="527" mass="57241">MTTDKMDKPEVVIKMALPEDAANKTLITTLADIVNTAYTAAEADIFIPSYKRTSPSGIASYIADSQLAIAYNSTGEPIGCVFVKILSPKLGQFGMLALDAKYQGSGLGKQITVFAEDEVRRQGCERMQLEILVPLTFHHDGKARMLAWYNRMGMRLIKHVLFATFACALQTPLTGPLSYTISSSPLLELHKSLVEETSITGSEKSVTDFLQTYLKDAGFTVETQTVAKDRDNIFAYYKTRKTRVLVTSHLDTVPPYWPYERRGDEIWGRGSVDAKGSVAAQIIAVRELFERNEIREGDVALLFVVGEEVGGDGMKAANKLDLSWESVIFGEPTELKLASGHKGGLRFTIRAKGKAGHSGYPETGSNAIDSLVNGLVALKQSKLPSSDEFGNTTINIGKIEGGIAANVIPANASAIASVRIGAGTAHEMKELVKKIVEGSVPHLNVEFSTYAVDPVPLDHDVDGFEKIVVNYGTDIPSLEGHHKKYLYGPGSILEAHSDHEHLKVSDLENAVGGYKALISHVLQSSKD</sequence>
<dbReference type="CDD" id="cd04301">
    <property type="entry name" value="NAT_SF"/>
    <property type="match status" value="1"/>
</dbReference>
<dbReference type="Gene3D" id="3.40.630.10">
    <property type="entry name" value="Zn peptidases"/>
    <property type="match status" value="1"/>
</dbReference>
<dbReference type="GO" id="GO:0016747">
    <property type="term" value="F:acyltransferase activity, transferring groups other than amino-acyl groups"/>
    <property type="evidence" value="ECO:0007669"/>
    <property type="project" value="InterPro"/>
</dbReference>
<dbReference type="Proteomes" id="UP000253153">
    <property type="component" value="Unassembled WGS sequence"/>
</dbReference>
<dbReference type="InterPro" id="IPR036264">
    <property type="entry name" value="Bact_exopeptidase_dim_dom"/>
</dbReference>
<dbReference type="GO" id="GO:0046872">
    <property type="term" value="F:metal ion binding"/>
    <property type="evidence" value="ECO:0007669"/>
    <property type="project" value="UniProtKB-KW"/>
</dbReference>
<evidence type="ECO:0000313" key="7">
    <source>
        <dbReference type="EMBL" id="RBR12246.1"/>
    </source>
</evidence>
<comment type="similarity">
    <text evidence="2">Belongs to the peptidase M20A family.</text>
</comment>
<dbReference type="InterPro" id="IPR011650">
    <property type="entry name" value="Peptidase_M20_dimer"/>
</dbReference>
<dbReference type="InterPro" id="IPR000182">
    <property type="entry name" value="GNAT_dom"/>
</dbReference>
<dbReference type="InterPro" id="IPR016181">
    <property type="entry name" value="Acyl_CoA_acyltransferase"/>
</dbReference>
<comment type="cofactor">
    <cofactor evidence="1">
        <name>Zn(2+)</name>
        <dbReference type="ChEBI" id="CHEBI:29105"/>
    </cofactor>
</comment>
<dbReference type="GeneID" id="41998166"/>
<comment type="caution">
    <text evidence="7">The sequence shown here is derived from an EMBL/GenBank/DDBJ whole genome shotgun (WGS) entry which is preliminary data.</text>
</comment>
<name>A0A366R7C0_9HYPO</name>
<evidence type="ECO:0000256" key="1">
    <source>
        <dbReference type="ARBA" id="ARBA00001947"/>
    </source>
</evidence>
<dbReference type="PANTHER" id="PTHR43808:SF8">
    <property type="entry name" value="PEPTIDASE M20 DIMERISATION DOMAIN-CONTAINING PROTEIN"/>
    <property type="match status" value="1"/>
</dbReference>
<dbReference type="Pfam" id="PF00583">
    <property type="entry name" value="Acetyltransf_1"/>
    <property type="match status" value="1"/>
</dbReference>
<dbReference type="PANTHER" id="PTHR43808">
    <property type="entry name" value="ACETYLORNITHINE DEACETYLASE"/>
    <property type="match status" value="1"/>
</dbReference>
<evidence type="ECO:0000313" key="8">
    <source>
        <dbReference type="Proteomes" id="UP000253153"/>
    </source>
</evidence>
<keyword evidence="8" id="KW-1185">Reference proteome</keyword>
<dbReference type="EMBL" id="QKXC01000204">
    <property type="protein sequence ID" value="RBR12246.1"/>
    <property type="molecule type" value="Genomic_DNA"/>
</dbReference>
<dbReference type="SUPFAM" id="SSF53187">
    <property type="entry name" value="Zn-dependent exopeptidases"/>
    <property type="match status" value="1"/>
</dbReference>
<dbReference type="AlphaFoldDB" id="A0A366R7C0"/>
<accession>A0A366R7C0</accession>
<organism evidence="7 8">
    <name type="scientific">Fusarium coffeatum</name>
    <dbReference type="NCBI Taxonomy" id="231269"/>
    <lineage>
        <taxon>Eukaryota</taxon>
        <taxon>Fungi</taxon>
        <taxon>Dikarya</taxon>
        <taxon>Ascomycota</taxon>
        <taxon>Pezizomycotina</taxon>
        <taxon>Sordariomycetes</taxon>
        <taxon>Hypocreomycetidae</taxon>
        <taxon>Hypocreales</taxon>
        <taxon>Nectriaceae</taxon>
        <taxon>Fusarium</taxon>
        <taxon>Fusarium incarnatum-equiseti species complex</taxon>
    </lineage>
</organism>
<dbReference type="RefSeq" id="XP_031013099.1">
    <property type="nucleotide sequence ID" value="XM_031162870.1"/>
</dbReference>
<dbReference type="Gene3D" id="3.40.630.30">
    <property type="match status" value="1"/>
</dbReference>
<dbReference type="SUPFAM" id="SSF55729">
    <property type="entry name" value="Acyl-CoA N-acyltransferases (Nat)"/>
    <property type="match status" value="1"/>
</dbReference>
<dbReference type="OrthoDB" id="3064516at2759"/>
<evidence type="ECO:0000259" key="6">
    <source>
        <dbReference type="PROSITE" id="PS51186"/>
    </source>
</evidence>
<dbReference type="Gene3D" id="3.30.70.360">
    <property type="match status" value="1"/>
</dbReference>
<dbReference type="InterPro" id="IPR050072">
    <property type="entry name" value="Peptidase_M20A"/>
</dbReference>
<dbReference type="Pfam" id="PF07687">
    <property type="entry name" value="M20_dimer"/>
    <property type="match status" value="1"/>
</dbReference>
<dbReference type="InterPro" id="IPR002933">
    <property type="entry name" value="Peptidase_M20"/>
</dbReference>
<keyword evidence="3" id="KW-0479">Metal-binding</keyword>
<keyword evidence="4" id="KW-0378">Hydrolase</keyword>
<dbReference type="InterPro" id="IPR001261">
    <property type="entry name" value="ArgE/DapE_CS"/>
</dbReference>
<dbReference type="Pfam" id="PF01546">
    <property type="entry name" value="Peptidase_M20"/>
    <property type="match status" value="1"/>
</dbReference>
<feature type="domain" description="N-acetyltransferase" evidence="6">
    <location>
        <begin position="25"/>
        <end position="174"/>
    </location>
</feature>
<keyword evidence="5" id="KW-0862">Zinc</keyword>
<dbReference type="PROSITE" id="PS00759">
    <property type="entry name" value="ARGE_DAPE_CPG2_2"/>
    <property type="match status" value="1"/>
</dbReference>
<evidence type="ECO:0000256" key="5">
    <source>
        <dbReference type="ARBA" id="ARBA00022833"/>
    </source>
</evidence>
<evidence type="ECO:0000256" key="4">
    <source>
        <dbReference type="ARBA" id="ARBA00022801"/>
    </source>
</evidence>